<organism evidence="6 7">
    <name type="scientific">Gossypium anomalum</name>
    <dbReference type="NCBI Taxonomy" id="47600"/>
    <lineage>
        <taxon>Eukaryota</taxon>
        <taxon>Viridiplantae</taxon>
        <taxon>Streptophyta</taxon>
        <taxon>Embryophyta</taxon>
        <taxon>Tracheophyta</taxon>
        <taxon>Spermatophyta</taxon>
        <taxon>Magnoliopsida</taxon>
        <taxon>eudicotyledons</taxon>
        <taxon>Gunneridae</taxon>
        <taxon>Pentapetalae</taxon>
        <taxon>rosids</taxon>
        <taxon>malvids</taxon>
        <taxon>Malvales</taxon>
        <taxon>Malvaceae</taxon>
        <taxon>Malvoideae</taxon>
        <taxon>Gossypium</taxon>
    </lineage>
</organism>
<evidence type="ECO:0000313" key="7">
    <source>
        <dbReference type="Proteomes" id="UP000701853"/>
    </source>
</evidence>
<evidence type="ECO:0000313" key="6">
    <source>
        <dbReference type="EMBL" id="KAG8477548.1"/>
    </source>
</evidence>
<evidence type="ECO:0000256" key="3">
    <source>
        <dbReference type="ARBA" id="ARBA00023163"/>
    </source>
</evidence>
<feature type="domain" description="NAC" evidence="5">
    <location>
        <begin position="39"/>
        <end position="188"/>
    </location>
</feature>
<dbReference type="InterPro" id="IPR036093">
    <property type="entry name" value="NAC_dom_sf"/>
</dbReference>
<dbReference type="EMBL" id="JAHUZN010000011">
    <property type="protein sequence ID" value="KAG8477548.1"/>
    <property type="molecule type" value="Genomic_DNA"/>
</dbReference>
<dbReference type="OrthoDB" id="774757at2759"/>
<evidence type="ECO:0000256" key="4">
    <source>
        <dbReference type="ARBA" id="ARBA00023242"/>
    </source>
</evidence>
<comment type="caution">
    <text evidence="6">The sequence shown here is derived from an EMBL/GenBank/DDBJ whole genome shotgun (WGS) entry which is preliminary data.</text>
</comment>
<reference evidence="6 7" key="1">
    <citation type="journal article" date="2021" name="bioRxiv">
        <title>The Gossypium anomalum genome as a resource for cotton improvement and evolutionary analysis of hybrid incompatibility.</title>
        <authorList>
            <person name="Grover C.E."/>
            <person name="Yuan D."/>
            <person name="Arick M.A."/>
            <person name="Miller E.R."/>
            <person name="Hu G."/>
            <person name="Peterson D.G."/>
            <person name="Wendel J.F."/>
            <person name="Udall J.A."/>
        </authorList>
    </citation>
    <scope>NUCLEOTIDE SEQUENCE [LARGE SCALE GENOMIC DNA]</scope>
    <source>
        <strain evidence="6">JFW-Udall</strain>
        <tissue evidence="6">Leaf</tissue>
    </source>
</reference>
<evidence type="ECO:0000259" key="5">
    <source>
        <dbReference type="PROSITE" id="PS51005"/>
    </source>
</evidence>
<keyword evidence="1" id="KW-0805">Transcription regulation</keyword>
<keyword evidence="2" id="KW-0238">DNA-binding</keyword>
<dbReference type="Gene3D" id="2.170.150.80">
    <property type="entry name" value="NAC domain"/>
    <property type="match status" value="1"/>
</dbReference>
<dbReference type="Proteomes" id="UP000701853">
    <property type="component" value="Chromosome 11"/>
</dbReference>
<dbReference type="PANTHER" id="PTHR31744">
    <property type="entry name" value="PROTEIN CUP-SHAPED COTYLEDON 2-RELATED"/>
    <property type="match status" value="1"/>
</dbReference>
<protein>
    <recommendedName>
        <fullName evidence="5">NAC domain-containing protein</fullName>
    </recommendedName>
</protein>
<evidence type="ECO:0000256" key="2">
    <source>
        <dbReference type="ARBA" id="ARBA00023125"/>
    </source>
</evidence>
<dbReference type="SUPFAM" id="SSF101941">
    <property type="entry name" value="NAC domain"/>
    <property type="match status" value="1"/>
</dbReference>
<evidence type="ECO:0000256" key="1">
    <source>
        <dbReference type="ARBA" id="ARBA00023015"/>
    </source>
</evidence>
<dbReference type="AlphaFoldDB" id="A0A8J6CRR6"/>
<sequence length="403" mass="46378">MDTSAQLEHTYRCYHKDRLPVYWGRIILYVTSYFGRNELRQGFRFHPTDAEAIEHLWEKLQFDRDSFVQLGDSLVPVITQLNDICKFEPVELPGRSELVSGDNVWYFFCSPRYKYRNSKRKNRVTKQVTTCDGKKITGTRQALVFYKGRVCVKNKKANKTLWVMHEFELTLNLPTKYKSLILCKLKKKYGKVNVSIGEEEQSNQYLPSSNLENHCTNNGIPKEQLNSTEPVAFSEYSGIQSELVNNEQTVDEFVDSLLIKNDELYSNQPYFVHDKQDPKNQEGFSDLTYQKLRTPNDRVWTMNEVGSSSGLVANDPSYSDGDNNQHDTSFAEQGSSLAFENHGLVDSISMGGSGFDEFLHNGLFMAELSPLPEPPKNPDEVQNHQFSTNEQDEFWNSIFITTD</sequence>
<dbReference type="GO" id="GO:0006355">
    <property type="term" value="P:regulation of DNA-templated transcription"/>
    <property type="evidence" value="ECO:0007669"/>
    <property type="project" value="InterPro"/>
</dbReference>
<dbReference type="PANTHER" id="PTHR31744:SF77">
    <property type="entry name" value="PROTEIN FEZ"/>
    <property type="match status" value="1"/>
</dbReference>
<name>A0A8J6CRR6_9ROSI</name>
<dbReference type="GO" id="GO:0003677">
    <property type="term" value="F:DNA binding"/>
    <property type="evidence" value="ECO:0007669"/>
    <property type="project" value="UniProtKB-KW"/>
</dbReference>
<keyword evidence="3" id="KW-0804">Transcription</keyword>
<dbReference type="Pfam" id="PF02365">
    <property type="entry name" value="NAM"/>
    <property type="match status" value="1"/>
</dbReference>
<dbReference type="InterPro" id="IPR003441">
    <property type="entry name" value="NAC-dom"/>
</dbReference>
<accession>A0A8J6CRR6</accession>
<keyword evidence="7" id="KW-1185">Reference proteome</keyword>
<dbReference type="PROSITE" id="PS51005">
    <property type="entry name" value="NAC"/>
    <property type="match status" value="1"/>
</dbReference>
<proteinExistence type="predicted"/>
<gene>
    <name evidence="6" type="ORF">CXB51_030802</name>
</gene>
<keyword evidence="4" id="KW-0539">Nucleus</keyword>